<keyword evidence="2" id="KW-1185">Reference proteome</keyword>
<dbReference type="EMBL" id="WNYA01000001">
    <property type="protein sequence ID" value="KAG8597101.1"/>
    <property type="molecule type" value="Genomic_DNA"/>
</dbReference>
<evidence type="ECO:0000313" key="1">
    <source>
        <dbReference type="EMBL" id="KAG8597101.1"/>
    </source>
</evidence>
<evidence type="ECO:0000313" key="2">
    <source>
        <dbReference type="Proteomes" id="UP000824782"/>
    </source>
</evidence>
<proteinExistence type="predicted"/>
<sequence>MMGLPFLTSRFLPLWDHPDFMHGRDNPAFKIWQEKGIRTAADLFHSTEPRLLTFQKLAVNHQLGSGHYLALCQINRFLQDRLGDWTKEWKCTFLDSALTSTPNVYSISFLYPQLHSVEVDKKKQPLCLRCGRRIQGVLTLHRWYLKVGRDLGKQ</sequence>
<reference evidence="1" key="1">
    <citation type="thesis" date="2020" institute="ProQuest LLC" country="789 East Eisenhower Parkway, Ann Arbor, MI, USA">
        <title>Comparative Genomics and Chromosome Evolution.</title>
        <authorList>
            <person name="Mudd A.B."/>
        </authorList>
    </citation>
    <scope>NUCLEOTIDE SEQUENCE</scope>
    <source>
        <strain evidence="1">237g6f4</strain>
        <tissue evidence="1">Blood</tissue>
    </source>
</reference>
<organism evidence="1 2">
    <name type="scientific">Engystomops pustulosus</name>
    <name type="common">Tungara frog</name>
    <name type="synonym">Physalaemus pustulosus</name>
    <dbReference type="NCBI Taxonomy" id="76066"/>
    <lineage>
        <taxon>Eukaryota</taxon>
        <taxon>Metazoa</taxon>
        <taxon>Chordata</taxon>
        <taxon>Craniata</taxon>
        <taxon>Vertebrata</taxon>
        <taxon>Euteleostomi</taxon>
        <taxon>Amphibia</taxon>
        <taxon>Batrachia</taxon>
        <taxon>Anura</taxon>
        <taxon>Neobatrachia</taxon>
        <taxon>Hyloidea</taxon>
        <taxon>Leptodactylidae</taxon>
        <taxon>Leiuperinae</taxon>
        <taxon>Engystomops</taxon>
    </lineage>
</organism>
<accession>A0AAV7DIS4</accession>
<comment type="caution">
    <text evidence="1">The sequence shown here is derived from an EMBL/GenBank/DDBJ whole genome shotgun (WGS) entry which is preliminary data.</text>
</comment>
<dbReference type="AlphaFoldDB" id="A0AAV7DIS4"/>
<gene>
    <name evidence="1" type="ORF">GDO81_002163</name>
</gene>
<name>A0AAV7DIS4_ENGPU</name>
<dbReference type="Proteomes" id="UP000824782">
    <property type="component" value="Unassembled WGS sequence"/>
</dbReference>
<protein>
    <submittedName>
        <fullName evidence="1">Uncharacterized protein</fullName>
    </submittedName>
</protein>